<sequence>MTTTAETGSLSVEDLDPELYGQIIKPGDAEYDGARALYAGGIDHRPAVIIRPADAAQVSRIVTLARETGLELSVRSGGHSGVGHSVSDGGICLDLAAMKALDIDVEGRTAWVQTGMTAGEYAAATGEHGLVTGFGDTGTVGVGGITLGGGVGYLVRKHGLTVDDLLAAEIVTADGKILQVDEDNHPDLFWAIRGGGGNFGVATRFKFRLHELAGIHGGFLILPATPEAIVAFVAEAEAAPEELSTIANIMPAPPMPFLAEELHGTPVIFAMICYSGPDEDAERVLAPFRAITPLADMVEPMPYSGMYPPEEEEMHPIAASANMFIDYVDLAVAENIVRRIESSTALMAATQLRVLGGAMARVPADATAFAHRQSRIMVNLAAIYADPAEADRHAAWVADFAASLKQSDDGVYVNFLLDEGEERIRAAYPGGAYERLAEIKAKYDPANLFRLNQNIPPATG</sequence>
<dbReference type="InterPro" id="IPR012951">
    <property type="entry name" value="BBE"/>
</dbReference>
<keyword evidence="3" id="KW-0285">Flavoprotein</keyword>
<dbReference type="InterPro" id="IPR050416">
    <property type="entry name" value="FAD-linked_Oxidoreductase"/>
</dbReference>
<evidence type="ECO:0000256" key="4">
    <source>
        <dbReference type="ARBA" id="ARBA00022827"/>
    </source>
</evidence>
<dbReference type="PROSITE" id="PS51387">
    <property type="entry name" value="FAD_PCMH"/>
    <property type="match status" value="1"/>
</dbReference>
<dbReference type="Gene3D" id="3.40.462.20">
    <property type="match status" value="1"/>
</dbReference>
<dbReference type="AlphaFoldDB" id="A0A8J3RJU3"/>
<feature type="domain" description="FAD-binding PCMH-type" evidence="6">
    <location>
        <begin position="42"/>
        <end position="212"/>
    </location>
</feature>
<dbReference type="SUPFAM" id="SSF56176">
    <property type="entry name" value="FAD-binding/transporter-associated domain-like"/>
    <property type="match status" value="1"/>
</dbReference>
<protein>
    <submittedName>
        <fullName evidence="7">FAD-linked oxidase</fullName>
    </submittedName>
</protein>
<dbReference type="Proteomes" id="UP000616724">
    <property type="component" value="Unassembled WGS sequence"/>
</dbReference>
<dbReference type="InterPro" id="IPR006094">
    <property type="entry name" value="Oxid_FAD_bind_N"/>
</dbReference>
<dbReference type="InterPro" id="IPR036318">
    <property type="entry name" value="FAD-bd_PCMH-like_sf"/>
</dbReference>
<comment type="caution">
    <text evidence="7">The sequence shown here is derived from an EMBL/GenBank/DDBJ whole genome shotgun (WGS) entry which is preliminary data.</text>
</comment>
<proteinExistence type="inferred from homology"/>
<evidence type="ECO:0000256" key="3">
    <source>
        <dbReference type="ARBA" id="ARBA00022630"/>
    </source>
</evidence>
<dbReference type="RefSeq" id="WP_203890137.1">
    <property type="nucleotide sequence ID" value="NZ_BOOH01000016.1"/>
</dbReference>
<evidence type="ECO:0000256" key="5">
    <source>
        <dbReference type="ARBA" id="ARBA00023002"/>
    </source>
</evidence>
<evidence type="ECO:0000313" key="8">
    <source>
        <dbReference type="Proteomes" id="UP000616724"/>
    </source>
</evidence>
<evidence type="ECO:0000256" key="2">
    <source>
        <dbReference type="ARBA" id="ARBA00005466"/>
    </source>
</evidence>
<keyword evidence="5" id="KW-0560">Oxidoreductase</keyword>
<dbReference type="InterPro" id="IPR016167">
    <property type="entry name" value="FAD-bd_PCMH_sub1"/>
</dbReference>
<name>A0A8J3RJU3_9ACTN</name>
<dbReference type="Gene3D" id="3.30.43.10">
    <property type="entry name" value="Uridine Diphospho-n-acetylenolpyruvylglucosamine Reductase, domain 2"/>
    <property type="match status" value="1"/>
</dbReference>
<comment type="similarity">
    <text evidence="2">Belongs to the oxygen-dependent FAD-linked oxidoreductase family.</text>
</comment>
<gene>
    <name evidence="7" type="ORF">Plo01_19000</name>
</gene>
<dbReference type="GO" id="GO:0016491">
    <property type="term" value="F:oxidoreductase activity"/>
    <property type="evidence" value="ECO:0007669"/>
    <property type="project" value="UniProtKB-KW"/>
</dbReference>
<dbReference type="EMBL" id="BOOH01000016">
    <property type="protein sequence ID" value="GIH75471.1"/>
    <property type="molecule type" value="Genomic_DNA"/>
</dbReference>
<reference evidence="7 8" key="1">
    <citation type="submission" date="2021-01" db="EMBL/GenBank/DDBJ databases">
        <title>Whole genome shotgun sequence of Planobispora longispora NBRC 13918.</title>
        <authorList>
            <person name="Komaki H."/>
            <person name="Tamura T."/>
        </authorList>
    </citation>
    <scope>NUCLEOTIDE SEQUENCE [LARGE SCALE GENOMIC DNA]</scope>
    <source>
        <strain evidence="7 8">NBRC 13918</strain>
    </source>
</reference>
<keyword evidence="4" id="KW-0274">FAD</keyword>
<dbReference type="InterPro" id="IPR016166">
    <property type="entry name" value="FAD-bd_PCMH"/>
</dbReference>
<evidence type="ECO:0000256" key="1">
    <source>
        <dbReference type="ARBA" id="ARBA00001974"/>
    </source>
</evidence>
<organism evidence="7 8">
    <name type="scientific">Planobispora longispora</name>
    <dbReference type="NCBI Taxonomy" id="28887"/>
    <lineage>
        <taxon>Bacteria</taxon>
        <taxon>Bacillati</taxon>
        <taxon>Actinomycetota</taxon>
        <taxon>Actinomycetes</taxon>
        <taxon>Streptosporangiales</taxon>
        <taxon>Streptosporangiaceae</taxon>
        <taxon>Planobispora</taxon>
    </lineage>
</organism>
<comment type="cofactor">
    <cofactor evidence="1">
        <name>FAD</name>
        <dbReference type="ChEBI" id="CHEBI:57692"/>
    </cofactor>
</comment>
<dbReference type="Pfam" id="PF01565">
    <property type="entry name" value="FAD_binding_4"/>
    <property type="match status" value="1"/>
</dbReference>
<dbReference type="GO" id="GO:0071949">
    <property type="term" value="F:FAD binding"/>
    <property type="evidence" value="ECO:0007669"/>
    <property type="project" value="InterPro"/>
</dbReference>
<evidence type="ECO:0000313" key="7">
    <source>
        <dbReference type="EMBL" id="GIH75471.1"/>
    </source>
</evidence>
<dbReference type="InterPro" id="IPR016169">
    <property type="entry name" value="FAD-bd_PCMH_sub2"/>
</dbReference>
<evidence type="ECO:0000259" key="6">
    <source>
        <dbReference type="PROSITE" id="PS51387"/>
    </source>
</evidence>
<dbReference type="Pfam" id="PF08031">
    <property type="entry name" value="BBE"/>
    <property type="match status" value="1"/>
</dbReference>
<accession>A0A8J3RJU3</accession>
<dbReference type="Gene3D" id="3.30.465.10">
    <property type="match status" value="1"/>
</dbReference>
<dbReference type="PANTHER" id="PTHR42973">
    <property type="entry name" value="BINDING OXIDOREDUCTASE, PUTATIVE (AFU_ORTHOLOGUE AFUA_1G17690)-RELATED"/>
    <property type="match status" value="1"/>
</dbReference>
<dbReference type="PANTHER" id="PTHR42973:SF39">
    <property type="entry name" value="FAD-BINDING PCMH-TYPE DOMAIN-CONTAINING PROTEIN"/>
    <property type="match status" value="1"/>
</dbReference>
<keyword evidence="8" id="KW-1185">Reference proteome</keyword>